<dbReference type="AlphaFoldDB" id="A0A1I7Z8R3"/>
<organism evidence="1 2">
    <name type="scientific">Steinernema glaseri</name>
    <dbReference type="NCBI Taxonomy" id="37863"/>
    <lineage>
        <taxon>Eukaryota</taxon>
        <taxon>Metazoa</taxon>
        <taxon>Ecdysozoa</taxon>
        <taxon>Nematoda</taxon>
        <taxon>Chromadorea</taxon>
        <taxon>Rhabditida</taxon>
        <taxon>Tylenchina</taxon>
        <taxon>Panagrolaimomorpha</taxon>
        <taxon>Strongyloidoidea</taxon>
        <taxon>Steinernematidae</taxon>
        <taxon>Steinernema</taxon>
    </lineage>
</organism>
<evidence type="ECO:0000313" key="2">
    <source>
        <dbReference type="WBParaSite" id="L893_g23903.t1"/>
    </source>
</evidence>
<keyword evidence="1" id="KW-1185">Reference proteome</keyword>
<reference evidence="2" key="1">
    <citation type="submission" date="2016-11" db="UniProtKB">
        <authorList>
            <consortium name="WormBaseParasite"/>
        </authorList>
    </citation>
    <scope>IDENTIFICATION</scope>
</reference>
<sequence length="382" mass="44267">MKLYAHFKGSECCAFMLQCDSFILYCDKSCGSLLCLGVIFRKCGITPSASSHFLHRFRIGERYLNRKFHVIPRTTMDAVPLTFVDSAVELFGQKTLYRLAGEVRHPLWKDVIDLHHRNRVYYEVVFRKTEDGIKLVFRNEEGERLISPIVQTIRKNRRFARIVEIRSPTRIWDVILCCKDESFGEAETYRLLEDVAPFICQSSCRFKEKVDSPYYTKVILTSLFKRAYLKEISIAYCGKIAYDFLKDQINSSPFLSKVEITGPNWPKSSLGLLTKFCLKERRVVAAVDCEHLVIGCSHIQDLLSQSKAKRYLSFVLSCSEEMRDEKELIELLDKAEVCKVHTSLRVFKSEIEKFALFNYGFLLQGLTCKCGLLRMRLQENSI</sequence>
<accession>A0A1I7Z8R3</accession>
<dbReference type="Proteomes" id="UP000095287">
    <property type="component" value="Unplaced"/>
</dbReference>
<proteinExistence type="predicted"/>
<evidence type="ECO:0000313" key="1">
    <source>
        <dbReference type="Proteomes" id="UP000095287"/>
    </source>
</evidence>
<dbReference type="WBParaSite" id="L893_g23903.t1">
    <property type="protein sequence ID" value="L893_g23903.t1"/>
    <property type="gene ID" value="L893_g23903"/>
</dbReference>
<name>A0A1I7Z8R3_9BILA</name>
<protein>
    <submittedName>
        <fullName evidence="2">F-box/LRR-repeat protein 7</fullName>
    </submittedName>
</protein>